<feature type="compositionally biased region" description="Basic and acidic residues" evidence="1">
    <location>
        <begin position="163"/>
        <end position="189"/>
    </location>
</feature>
<dbReference type="KEGG" id="scac:106085411"/>
<accession>A0A1I8NR81</accession>
<protein>
    <submittedName>
        <fullName evidence="2">Uncharacterized protein</fullName>
    </submittedName>
</protein>
<name>A0A1I8NR81_STOCA</name>
<evidence type="ECO:0000256" key="1">
    <source>
        <dbReference type="SAM" id="MobiDB-lite"/>
    </source>
</evidence>
<evidence type="ECO:0000313" key="2">
    <source>
        <dbReference type="EnsemblMetazoa" id="SCAU001327-PA"/>
    </source>
</evidence>
<reference evidence="2" key="1">
    <citation type="submission" date="2020-05" db="UniProtKB">
        <authorList>
            <consortium name="EnsemblMetazoa"/>
        </authorList>
    </citation>
    <scope>IDENTIFICATION</scope>
    <source>
        <strain evidence="2">USDA</strain>
    </source>
</reference>
<dbReference type="VEuPathDB" id="VectorBase:SCAU001327"/>
<gene>
    <name evidence="2" type="primary">106085411</name>
</gene>
<feature type="compositionally biased region" description="Basic and acidic residues" evidence="1">
    <location>
        <begin position="362"/>
        <end position="373"/>
    </location>
</feature>
<dbReference type="OrthoDB" id="7610693at2759"/>
<dbReference type="AlphaFoldDB" id="A0A1I8NR81"/>
<feature type="region of interest" description="Disordered" evidence="1">
    <location>
        <begin position="339"/>
        <end position="373"/>
    </location>
</feature>
<sequence length="373" mass="40767">MESSSNFTQELKVGDLCYDCQQKGIESRLRYFLINLNEDTLLKCESDSCMYPYNEDISSSDEEEEDNAKFLETDFSFTHYINSPPPPVPTAAYIAVDGDGPCEPSMIINQQKQSQNEMEAATVISSSKQTVEQKSIDMPNKSEATATDAAIAGEMKKTKRSNKKIEKPIKKEKEKKPKITKAKANDKNTTRAPRKGKRKIEEDFETKSKAEIITLCGSSAALFQFKTKASCQKAAATALEAESNSSAASILQYKPKPAGNDNLAMTTTERGALVQSLQNELENLTFPAASNSILTSMRGSVSGFQPNSSREIIPKADLTSISSIEEIPKASLISSKPKVVLKPKAKSKKHGAIKQGEPSASEDERHTASDSTV</sequence>
<feature type="compositionally biased region" description="Basic residues" evidence="1">
    <location>
        <begin position="339"/>
        <end position="352"/>
    </location>
</feature>
<proteinExistence type="predicted"/>
<evidence type="ECO:0000313" key="3">
    <source>
        <dbReference type="Proteomes" id="UP000095300"/>
    </source>
</evidence>
<keyword evidence="3" id="KW-1185">Reference proteome</keyword>
<dbReference type="Proteomes" id="UP000095300">
    <property type="component" value="Unassembled WGS sequence"/>
</dbReference>
<feature type="region of interest" description="Disordered" evidence="1">
    <location>
        <begin position="155"/>
        <end position="202"/>
    </location>
</feature>
<organism evidence="2 3">
    <name type="scientific">Stomoxys calcitrans</name>
    <name type="common">Stable fly</name>
    <name type="synonym">Conops calcitrans</name>
    <dbReference type="NCBI Taxonomy" id="35570"/>
    <lineage>
        <taxon>Eukaryota</taxon>
        <taxon>Metazoa</taxon>
        <taxon>Ecdysozoa</taxon>
        <taxon>Arthropoda</taxon>
        <taxon>Hexapoda</taxon>
        <taxon>Insecta</taxon>
        <taxon>Pterygota</taxon>
        <taxon>Neoptera</taxon>
        <taxon>Endopterygota</taxon>
        <taxon>Diptera</taxon>
        <taxon>Brachycera</taxon>
        <taxon>Muscomorpha</taxon>
        <taxon>Muscoidea</taxon>
        <taxon>Muscidae</taxon>
        <taxon>Stomoxys</taxon>
    </lineage>
</organism>
<dbReference type="EnsemblMetazoa" id="SCAU001327-RA">
    <property type="protein sequence ID" value="SCAU001327-PA"/>
    <property type="gene ID" value="SCAU001327"/>
</dbReference>